<dbReference type="Pfam" id="PF25019">
    <property type="entry name" value="LRR_R13L1-DRL21"/>
    <property type="match status" value="1"/>
</dbReference>
<dbReference type="InterPro" id="IPR032675">
    <property type="entry name" value="LRR_dom_sf"/>
</dbReference>
<dbReference type="Gene3D" id="1.10.8.430">
    <property type="entry name" value="Helical domain of apoptotic protease-activating factors"/>
    <property type="match status" value="1"/>
</dbReference>
<dbReference type="InterPro" id="IPR042197">
    <property type="entry name" value="Apaf_helical"/>
</dbReference>
<dbReference type="PANTHER" id="PTHR23155:SF1211">
    <property type="entry name" value="OS09G0313500 PROTEIN"/>
    <property type="match status" value="1"/>
</dbReference>
<evidence type="ECO:0000313" key="2">
    <source>
        <dbReference type="EMBL" id="RLM70280.1"/>
    </source>
</evidence>
<evidence type="ECO:0000313" key="3">
    <source>
        <dbReference type="Proteomes" id="UP000275267"/>
    </source>
</evidence>
<sequence length="456" mass="50623">MEQIEVVPIRPHLQRIVVGTDHLRDVGMKIIRKCGGLPLAVKVMGGLLSTKPQNEGDWEAVLHHRAWSVDGLPEELDKRIYLSYEDLSPQLKQCFLYCSLFPKVEAPKIPWHRGSKCIYTARRHPLQHIVLRNVSLGSLPSSIIKLMHLRTLNMNGLKASVLIPKGFGGLTNLRRLYGFPVHMDMDGSSRWCSLEEIGPLSQLRKLTLHGLENVPASPLAETARISSKEHLDYLELHWSSSGWTELIRDEMEKQQWQHATEEASSSLTAVGGGGTAVTSAAFPNLTHLALEGLCEWEGWDWDVTAGTMGMPALEALTIQKCKLSRLPPGLANNKRHALRRLNLHEVANLASVDNIPSVVELDVLDCPKLKRISGLARLHKIRIMCCPNLEVLEGVPLLDSLVLEDAALEALPGYLQAVNASKKLYKSIPSGSSSERDKINHIAKCDVDCFEDSEEA</sequence>
<dbReference type="OrthoDB" id="693918at2759"/>
<dbReference type="InterPro" id="IPR027417">
    <property type="entry name" value="P-loop_NTPase"/>
</dbReference>
<dbReference type="PANTHER" id="PTHR23155">
    <property type="entry name" value="DISEASE RESISTANCE PROTEIN RP"/>
    <property type="match status" value="1"/>
</dbReference>
<dbReference type="EMBL" id="PQIB02000014">
    <property type="protein sequence ID" value="RLM70280.1"/>
    <property type="molecule type" value="Genomic_DNA"/>
</dbReference>
<comment type="caution">
    <text evidence="2">The sequence shown here is derived from an EMBL/GenBank/DDBJ whole genome shotgun (WGS) entry which is preliminary data.</text>
</comment>
<dbReference type="SUPFAM" id="SSF52540">
    <property type="entry name" value="P-loop containing nucleoside triphosphate hydrolases"/>
    <property type="match status" value="1"/>
</dbReference>
<evidence type="ECO:0000259" key="1">
    <source>
        <dbReference type="Pfam" id="PF25019"/>
    </source>
</evidence>
<dbReference type="AlphaFoldDB" id="A0A3L6Q728"/>
<dbReference type="GO" id="GO:0043531">
    <property type="term" value="F:ADP binding"/>
    <property type="evidence" value="ECO:0007669"/>
    <property type="project" value="InterPro"/>
</dbReference>
<dbReference type="STRING" id="4540.A0A3L6Q728"/>
<dbReference type="SUPFAM" id="SSF52058">
    <property type="entry name" value="L domain-like"/>
    <property type="match status" value="1"/>
</dbReference>
<dbReference type="InterPro" id="IPR044974">
    <property type="entry name" value="Disease_R_plants"/>
</dbReference>
<dbReference type="GO" id="GO:0098542">
    <property type="term" value="P:defense response to other organism"/>
    <property type="evidence" value="ECO:0007669"/>
    <property type="project" value="TreeGrafter"/>
</dbReference>
<accession>A0A3L6Q728</accession>
<name>A0A3L6Q728_PANMI</name>
<proteinExistence type="predicted"/>
<dbReference type="Proteomes" id="UP000275267">
    <property type="component" value="Unassembled WGS sequence"/>
</dbReference>
<reference evidence="3" key="1">
    <citation type="journal article" date="2019" name="Nat. Commun.">
        <title>The genome of broomcorn millet.</title>
        <authorList>
            <person name="Zou C."/>
            <person name="Miki D."/>
            <person name="Li D."/>
            <person name="Tang Q."/>
            <person name="Xiao L."/>
            <person name="Rajput S."/>
            <person name="Deng P."/>
            <person name="Jia W."/>
            <person name="Huang R."/>
            <person name="Zhang M."/>
            <person name="Sun Y."/>
            <person name="Hu J."/>
            <person name="Fu X."/>
            <person name="Schnable P.S."/>
            <person name="Li F."/>
            <person name="Zhang H."/>
            <person name="Feng B."/>
            <person name="Zhu X."/>
            <person name="Liu R."/>
            <person name="Schnable J.C."/>
            <person name="Zhu J.-K."/>
            <person name="Zhang H."/>
        </authorList>
    </citation>
    <scope>NUCLEOTIDE SEQUENCE [LARGE SCALE GENOMIC DNA]</scope>
</reference>
<protein>
    <recommendedName>
        <fullName evidence="1">R13L1/DRL21-like LRR repeat region domain-containing protein</fullName>
    </recommendedName>
</protein>
<gene>
    <name evidence="2" type="ORF">C2845_PM17G15170</name>
</gene>
<organism evidence="2 3">
    <name type="scientific">Panicum miliaceum</name>
    <name type="common">Proso millet</name>
    <name type="synonym">Broomcorn millet</name>
    <dbReference type="NCBI Taxonomy" id="4540"/>
    <lineage>
        <taxon>Eukaryota</taxon>
        <taxon>Viridiplantae</taxon>
        <taxon>Streptophyta</taxon>
        <taxon>Embryophyta</taxon>
        <taxon>Tracheophyta</taxon>
        <taxon>Spermatophyta</taxon>
        <taxon>Magnoliopsida</taxon>
        <taxon>Liliopsida</taxon>
        <taxon>Poales</taxon>
        <taxon>Poaceae</taxon>
        <taxon>PACMAD clade</taxon>
        <taxon>Panicoideae</taxon>
        <taxon>Panicodae</taxon>
        <taxon>Paniceae</taxon>
        <taxon>Panicinae</taxon>
        <taxon>Panicum</taxon>
        <taxon>Panicum sect. Panicum</taxon>
    </lineage>
</organism>
<feature type="domain" description="R13L1/DRL21-like LRR repeat region" evidence="1">
    <location>
        <begin position="194"/>
        <end position="321"/>
    </location>
</feature>
<dbReference type="InterPro" id="IPR056789">
    <property type="entry name" value="LRR_R13L1-DRL21"/>
</dbReference>
<keyword evidence="3" id="KW-1185">Reference proteome</keyword>
<dbReference type="Gene3D" id="3.80.10.10">
    <property type="entry name" value="Ribonuclease Inhibitor"/>
    <property type="match status" value="1"/>
</dbReference>